<dbReference type="InterPro" id="IPR049278">
    <property type="entry name" value="MS_channel_C"/>
</dbReference>
<comment type="function">
    <text evidence="7">Mechanosensitive channel that participates in the regulation of osmotic pressure changes within the cell, opening in response to stretch forces in the membrane lipid bilayer, without the need for other proteins. Contributes to normal resistance to hypoosmotic shock. Forms an ion channel of 1.0 nanosiemens conductance with a slight preference for anions.</text>
</comment>
<name>A0A2U1CLI4_9BURK</name>
<keyword evidence="7" id="KW-0813">Transport</keyword>
<keyword evidence="6 7" id="KW-0472">Membrane</keyword>
<keyword evidence="7" id="KW-0997">Cell inner membrane</keyword>
<keyword evidence="12" id="KW-1185">Reference proteome</keyword>
<evidence type="ECO:0000256" key="6">
    <source>
        <dbReference type="ARBA" id="ARBA00023136"/>
    </source>
</evidence>
<evidence type="ECO:0000313" key="11">
    <source>
        <dbReference type="EMBL" id="PVY61851.1"/>
    </source>
</evidence>
<feature type="transmembrane region" description="Helical" evidence="7">
    <location>
        <begin position="20"/>
        <end position="43"/>
    </location>
</feature>
<comment type="caution">
    <text evidence="11">The sequence shown here is derived from an EMBL/GenBank/DDBJ whole genome shotgun (WGS) entry which is preliminary data.</text>
</comment>
<organism evidence="11 12">
    <name type="scientific">Pusillimonas noertemannii</name>
    <dbReference type="NCBI Taxonomy" id="305977"/>
    <lineage>
        <taxon>Bacteria</taxon>
        <taxon>Pseudomonadati</taxon>
        <taxon>Pseudomonadota</taxon>
        <taxon>Betaproteobacteria</taxon>
        <taxon>Burkholderiales</taxon>
        <taxon>Alcaligenaceae</taxon>
        <taxon>Pusillimonas</taxon>
    </lineage>
</organism>
<dbReference type="PANTHER" id="PTHR30221:SF8">
    <property type="entry name" value="SMALL-CONDUCTANCE MECHANOSENSITIVE CHANNEL"/>
    <property type="match status" value="1"/>
</dbReference>
<evidence type="ECO:0000313" key="12">
    <source>
        <dbReference type="Proteomes" id="UP000246145"/>
    </source>
</evidence>
<dbReference type="SUPFAM" id="SSF82861">
    <property type="entry name" value="Mechanosensitive channel protein MscS (YggB), transmembrane region"/>
    <property type="match status" value="1"/>
</dbReference>
<protein>
    <recommendedName>
        <fullName evidence="7">Small-conductance mechanosensitive channel</fullName>
    </recommendedName>
</protein>
<dbReference type="SUPFAM" id="SSF50182">
    <property type="entry name" value="Sm-like ribonucleoproteins"/>
    <property type="match status" value="1"/>
</dbReference>
<keyword evidence="7" id="KW-0407">Ion channel</keyword>
<dbReference type="GO" id="GO:0008381">
    <property type="term" value="F:mechanosensitive monoatomic ion channel activity"/>
    <property type="evidence" value="ECO:0007669"/>
    <property type="project" value="InterPro"/>
</dbReference>
<proteinExistence type="inferred from homology"/>
<feature type="domain" description="Mechanosensitive ion channel MscS C-terminal" evidence="9">
    <location>
        <begin position="179"/>
        <end position="258"/>
    </location>
</feature>
<comment type="similarity">
    <text evidence="2 7">Belongs to the MscS (TC 1.A.23) family.</text>
</comment>
<sequence>MNESMSVWALWLPHIEAVVIRLTVAIIILLIGWGVSVLAGRAVRKLAARSSRVDPTIVPMAHTVTVWAIRIIVLIAVLAKLGVQTASIIAMLGAAGLAVGLALQGTLQNIAAGIMLLALRPLRAGESVSVVGKADGTVEEVGLFLSRFRQADGTQITLPNSLVWGNPIVNLSRNGSRRIDVQVGILYGQDIVQALQAARSLIESHPLVLDSPAPAVFTGESRVSTVVIVVQAWARAGDYGALLNDIRRDLPSRLQEAGFKMPDHAYGPAAGAQGA</sequence>
<dbReference type="STRING" id="1231391.GCA_000308195_00393"/>
<dbReference type="InterPro" id="IPR011066">
    <property type="entry name" value="MscS_channel_C_sf"/>
</dbReference>
<feature type="domain" description="Mechanosensitive ion channel MscS" evidence="8">
    <location>
        <begin position="106"/>
        <end position="173"/>
    </location>
</feature>
<keyword evidence="3" id="KW-1003">Cell membrane</keyword>
<feature type="transmembrane region" description="Helical" evidence="7">
    <location>
        <begin position="64"/>
        <end position="83"/>
    </location>
</feature>
<evidence type="ECO:0000256" key="5">
    <source>
        <dbReference type="ARBA" id="ARBA00022989"/>
    </source>
</evidence>
<reference evidence="11 12" key="1">
    <citation type="submission" date="2018-04" db="EMBL/GenBank/DDBJ databases">
        <title>Genomic Encyclopedia of Type Strains, Phase IV (KMG-IV): sequencing the most valuable type-strain genomes for metagenomic binning, comparative biology and taxonomic classification.</title>
        <authorList>
            <person name="Goeker M."/>
        </authorList>
    </citation>
    <scope>NUCLEOTIDE SEQUENCE [LARGE SCALE GENOMIC DNA]</scope>
    <source>
        <strain evidence="11 12">DSM 10065</strain>
    </source>
</reference>
<dbReference type="InterPro" id="IPR010920">
    <property type="entry name" value="LSM_dom_sf"/>
</dbReference>
<evidence type="ECO:0000259" key="8">
    <source>
        <dbReference type="Pfam" id="PF00924"/>
    </source>
</evidence>
<dbReference type="GO" id="GO:0005886">
    <property type="term" value="C:plasma membrane"/>
    <property type="evidence" value="ECO:0007669"/>
    <property type="project" value="UniProtKB-SubCell"/>
</dbReference>
<keyword evidence="4 7" id="KW-0812">Transmembrane</keyword>
<evidence type="ECO:0000256" key="2">
    <source>
        <dbReference type="ARBA" id="ARBA00008017"/>
    </source>
</evidence>
<dbReference type="PANTHER" id="PTHR30221">
    <property type="entry name" value="SMALL-CONDUCTANCE MECHANOSENSITIVE CHANNEL"/>
    <property type="match status" value="1"/>
</dbReference>
<evidence type="ECO:0000256" key="4">
    <source>
        <dbReference type="ARBA" id="ARBA00022692"/>
    </source>
</evidence>
<evidence type="ECO:0000256" key="7">
    <source>
        <dbReference type="RuleBase" id="RU369025"/>
    </source>
</evidence>
<dbReference type="InterPro" id="IPR006685">
    <property type="entry name" value="MscS_channel_2nd"/>
</dbReference>
<keyword evidence="5 7" id="KW-1133">Transmembrane helix</keyword>
<comment type="subcellular location">
    <subcellularLocation>
        <location evidence="7">Cell inner membrane</location>
        <topology evidence="7">Multi-pass membrane protein</topology>
    </subcellularLocation>
    <subcellularLocation>
        <location evidence="1">Cell membrane</location>
        <topology evidence="1">Multi-pass membrane protein</topology>
    </subcellularLocation>
</comment>
<evidence type="ECO:0000259" key="10">
    <source>
        <dbReference type="Pfam" id="PF21088"/>
    </source>
</evidence>
<gene>
    <name evidence="11" type="ORF">C7440_2584</name>
</gene>
<dbReference type="InterPro" id="IPR045275">
    <property type="entry name" value="MscS_archaea/bacteria_type"/>
</dbReference>
<dbReference type="EMBL" id="QEKO01000003">
    <property type="protein sequence ID" value="PVY61851.1"/>
    <property type="molecule type" value="Genomic_DNA"/>
</dbReference>
<dbReference type="AlphaFoldDB" id="A0A2U1CLI4"/>
<dbReference type="SUPFAM" id="SSF82689">
    <property type="entry name" value="Mechanosensitive channel protein MscS (YggB), C-terminal domain"/>
    <property type="match status" value="1"/>
</dbReference>
<dbReference type="InterPro" id="IPR023408">
    <property type="entry name" value="MscS_beta-dom_sf"/>
</dbReference>
<keyword evidence="7" id="KW-0406">Ion transport</keyword>
<dbReference type="RefSeq" id="WP_116518823.1">
    <property type="nucleotide sequence ID" value="NZ_JACCEX010000003.1"/>
</dbReference>
<dbReference type="Pfam" id="PF21088">
    <property type="entry name" value="MS_channel_1st"/>
    <property type="match status" value="1"/>
</dbReference>
<dbReference type="Pfam" id="PF21082">
    <property type="entry name" value="MS_channel_3rd"/>
    <property type="match status" value="1"/>
</dbReference>
<evidence type="ECO:0000256" key="1">
    <source>
        <dbReference type="ARBA" id="ARBA00004651"/>
    </source>
</evidence>
<evidence type="ECO:0000259" key="9">
    <source>
        <dbReference type="Pfam" id="PF21082"/>
    </source>
</evidence>
<dbReference type="Gene3D" id="3.30.70.100">
    <property type="match status" value="1"/>
</dbReference>
<feature type="transmembrane region" description="Helical" evidence="7">
    <location>
        <begin position="89"/>
        <end position="119"/>
    </location>
</feature>
<dbReference type="Proteomes" id="UP000246145">
    <property type="component" value="Unassembled WGS sequence"/>
</dbReference>
<dbReference type="Gene3D" id="1.10.287.1260">
    <property type="match status" value="1"/>
</dbReference>
<dbReference type="Pfam" id="PF00924">
    <property type="entry name" value="MS_channel_2nd"/>
    <property type="match status" value="1"/>
</dbReference>
<dbReference type="Gene3D" id="2.30.30.60">
    <property type="match status" value="1"/>
</dbReference>
<dbReference type="InterPro" id="IPR049142">
    <property type="entry name" value="MS_channel_1st"/>
</dbReference>
<comment type="caution">
    <text evidence="7">Lacks conserved residue(s) required for the propagation of feature annotation.</text>
</comment>
<feature type="domain" description="Mechanosensitive ion channel transmembrane helices 2/3" evidence="10">
    <location>
        <begin position="71"/>
        <end position="104"/>
    </location>
</feature>
<comment type="subunit">
    <text evidence="7">Homoheptamer.</text>
</comment>
<evidence type="ECO:0000256" key="3">
    <source>
        <dbReference type="ARBA" id="ARBA00022475"/>
    </source>
</evidence>
<accession>A0A2U1CLI4</accession>
<dbReference type="InterPro" id="IPR011014">
    <property type="entry name" value="MscS_channel_TM-2"/>
</dbReference>
<dbReference type="OrthoDB" id="9809206at2"/>